<dbReference type="Pfam" id="PF06832">
    <property type="entry name" value="BiPBP_C"/>
    <property type="match status" value="1"/>
</dbReference>
<dbReference type="InterPro" id="IPR036950">
    <property type="entry name" value="PBP_transglycosylase"/>
</dbReference>
<dbReference type="GO" id="GO:0006508">
    <property type="term" value="P:proteolysis"/>
    <property type="evidence" value="ECO:0007669"/>
    <property type="project" value="UniProtKB-KW"/>
</dbReference>
<dbReference type="Pfam" id="PF00905">
    <property type="entry name" value="Transpeptidase"/>
    <property type="match status" value="1"/>
</dbReference>
<evidence type="ECO:0000256" key="2">
    <source>
        <dbReference type="ARBA" id="ARBA00007090"/>
    </source>
</evidence>
<keyword evidence="8" id="KW-0378">Hydrolase</keyword>
<evidence type="ECO:0000259" key="14">
    <source>
        <dbReference type="Pfam" id="PF06832"/>
    </source>
</evidence>
<evidence type="ECO:0000259" key="13">
    <source>
        <dbReference type="Pfam" id="PF00912"/>
    </source>
</evidence>
<dbReference type="Gene3D" id="1.10.3810.10">
    <property type="entry name" value="Biosynthetic peptidoglycan transglycosylase-like"/>
    <property type="match status" value="1"/>
</dbReference>
<dbReference type="NCBIfam" id="TIGR02073">
    <property type="entry name" value="PBP_1c"/>
    <property type="match status" value="1"/>
</dbReference>
<dbReference type="Gene3D" id="3.40.710.10">
    <property type="entry name" value="DD-peptidase/beta-lactamase superfamily"/>
    <property type="match status" value="1"/>
</dbReference>
<evidence type="ECO:0000256" key="4">
    <source>
        <dbReference type="ARBA" id="ARBA00022645"/>
    </source>
</evidence>
<comment type="similarity">
    <text evidence="3">In the N-terminal section; belongs to the glycosyltransferase 51 family.</text>
</comment>
<reference evidence="15 16" key="1">
    <citation type="submission" date="2017-11" db="EMBL/GenBank/DDBJ databases">
        <title>Infants hospitalized years apart are colonized by the same room-sourced microbial strains.</title>
        <authorList>
            <person name="Brooks B."/>
            <person name="Olm M.R."/>
            <person name="Firek B.A."/>
            <person name="Baker R."/>
            <person name="Thomas B.C."/>
            <person name="Morowitz M.J."/>
            <person name="Banfield J.F."/>
        </authorList>
    </citation>
    <scope>NUCLEOTIDE SEQUENCE [LARGE SCALE GENOMIC DNA]</scope>
    <source>
        <strain evidence="15">S2_009_000_R2_76</strain>
    </source>
</reference>
<dbReference type="GO" id="GO:0004180">
    <property type="term" value="F:carboxypeptidase activity"/>
    <property type="evidence" value="ECO:0007669"/>
    <property type="project" value="UniProtKB-KW"/>
</dbReference>
<feature type="domain" description="Glycosyl transferase family 51" evidence="13">
    <location>
        <begin position="62"/>
        <end position="215"/>
    </location>
</feature>
<dbReference type="InterPro" id="IPR011815">
    <property type="entry name" value="PBP_1c"/>
</dbReference>
<evidence type="ECO:0000259" key="12">
    <source>
        <dbReference type="Pfam" id="PF00905"/>
    </source>
</evidence>
<keyword evidence="5" id="KW-0645">Protease</keyword>
<protein>
    <recommendedName>
        <fullName evidence="10">peptidoglycan glycosyltransferase</fullName>
        <ecNumber evidence="10">2.4.99.28</ecNumber>
    </recommendedName>
</protein>
<evidence type="ECO:0000313" key="15">
    <source>
        <dbReference type="EMBL" id="PZP51975.1"/>
    </source>
</evidence>
<evidence type="ECO:0000256" key="10">
    <source>
        <dbReference type="ARBA" id="ARBA00044770"/>
    </source>
</evidence>
<evidence type="ECO:0000313" key="16">
    <source>
        <dbReference type="Proteomes" id="UP000249645"/>
    </source>
</evidence>
<evidence type="ECO:0000256" key="8">
    <source>
        <dbReference type="ARBA" id="ARBA00022801"/>
    </source>
</evidence>
<dbReference type="Proteomes" id="UP000249645">
    <property type="component" value="Unassembled WGS sequence"/>
</dbReference>
<keyword evidence="6" id="KW-0328">Glycosyltransferase</keyword>
<evidence type="ECO:0000256" key="9">
    <source>
        <dbReference type="ARBA" id="ARBA00023268"/>
    </source>
</evidence>
<dbReference type="EMBL" id="QFOI01000016">
    <property type="protein sequence ID" value="PZP51975.1"/>
    <property type="molecule type" value="Genomic_DNA"/>
</dbReference>
<dbReference type="EC" id="2.4.99.28" evidence="10"/>
<keyword evidence="4" id="KW-0121">Carboxypeptidase</keyword>
<evidence type="ECO:0000256" key="7">
    <source>
        <dbReference type="ARBA" id="ARBA00022679"/>
    </source>
</evidence>
<sequence length="762" mass="85768">MFNYYKSLSRKKKIVFNFLLSVSFLFCFFLLADLCFPFHTQGEYAPVIRYRDGSPMHIFLTKDQQWRMKTELSEISPSLTQAIIAKEDKYFLYHPGVNVGALMRAIVQNVVHVKRISGASTITMQVARMLHPKQRTYGNKCLEIFHALLQMYLNMVPYGSNIQGVKAASILYFNKFPEQLSLAEVTTLSVIPNRPNSLVIGKDNATIVKVRNKWLHRFQKEKVFSENVIADALKETLNAQRLDAPKDIPQLAWRLRRAYPLQYDITSTVDPSSQQKAETIVENYSHSLAMKDIHNSSAIIVDNRTRSILAYIGSNDFSDIAHYGQVDGVMAVRSPGSSLKPLVYGLAFDMGFITSKTILTDIPVDFKGYTPENYDNKFYGQVSAENALQQSLNIPAVKLLNRVGIATFISHLQACGYQSVWKQRDKMGLSMILGGCGVRLDEMAGLYAMLANHGKYQQLHIVADSSVYSDKQVLSSSAAYMLTDILKKLQRPDLPNENVNAQDVPHIAWKTGTSYGRRDAWSIGYDDRFTIAVWCGNFSGKGNPLLNGAATATPLLFQLFNSVGGSLPLRDSVPNSLQFRQVCRLTGKVPNDFCTDLVIDAFIPGVSDNSVCDHLKEVDLSADEKFSYCTSCRPANGYKTKLFPNIDPELANYYEQNHIDYKKIPPHNPMCTRYFPGAEPIINSLTDGVTYLITDRGKQKLQLSCAAASDTKKVYWYVNDKFVGSMKKEDKLFFVPEANKIKVSCTDDKGRNKDIWIGIKFL</sequence>
<proteinExistence type="inferred from homology"/>
<dbReference type="PANTHER" id="PTHR32282:SF15">
    <property type="entry name" value="PENICILLIN-BINDING PROTEIN 1C"/>
    <property type="match status" value="1"/>
</dbReference>
<gene>
    <name evidence="15" type="primary">pbpC</name>
    <name evidence="15" type="ORF">DI598_01875</name>
</gene>
<dbReference type="Pfam" id="PF00912">
    <property type="entry name" value="Transgly"/>
    <property type="match status" value="1"/>
</dbReference>
<dbReference type="AlphaFoldDB" id="A0A2W5F7L0"/>
<dbReference type="InterPro" id="IPR001264">
    <property type="entry name" value="Glyco_trans_51"/>
</dbReference>
<dbReference type="SUPFAM" id="SSF53955">
    <property type="entry name" value="Lysozyme-like"/>
    <property type="match status" value="1"/>
</dbReference>
<organism evidence="15 16">
    <name type="scientific">Pseudopedobacter saltans</name>
    <dbReference type="NCBI Taxonomy" id="151895"/>
    <lineage>
        <taxon>Bacteria</taxon>
        <taxon>Pseudomonadati</taxon>
        <taxon>Bacteroidota</taxon>
        <taxon>Sphingobacteriia</taxon>
        <taxon>Sphingobacteriales</taxon>
        <taxon>Sphingobacteriaceae</taxon>
        <taxon>Pseudopedobacter</taxon>
    </lineage>
</organism>
<dbReference type="GO" id="GO:0009252">
    <property type="term" value="P:peptidoglycan biosynthetic process"/>
    <property type="evidence" value="ECO:0007669"/>
    <property type="project" value="InterPro"/>
</dbReference>
<comment type="similarity">
    <text evidence="2">In the C-terminal section; belongs to the transpeptidase family.</text>
</comment>
<feature type="domain" description="Penicillin-binding protein transpeptidase" evidence="12">
    <location>
        <begin position="297"/>
        <end position="515"/>
    </location>
</feature>
<accession>A0A2W5F7L0</accession>
<evidence type="ECO:0000256" key="3">
    <source>
        <dbReference type="ARBA" id="ARBA00007739"/>
    </source>
</evidence>
<dbReference type="InterPro" id="IPR023346">
    <property type="entry name" value="Lysozyme-like_dom_sf"/>
</dbReference>
<dbReference type="GO" id="GO:0008955">
    <property type="term" value="F:peptidoglycan glycosyltransferase activity"/>
    <property type="evidence" value="ECO:0007669"/>
    <property type="project" value="UniProtKB-EC"/>
</dbReference>
<comment type="caution">
    <text evidence="15">The sequence shown here is derived from an EMBL/GenBank/DDBJ whole genome shotgun (WGS) entry which is preliminary data.</text>
</comment>
<dbReference type="InterPro" id="IPR050396">
    <property type="entry name" value="Glycosyltr_51/Transpeptidase"/>
</dbReference>
<keyword evidence="7" id="KW-0808">Transferase</keyword>
<dbReference type="SUPFAM" id="SSF56601">
    <property type="entry name" value="beta-lactamase/transpeptidase-like"/>
    <property type="match status" value="1"/>
</dbReference>
<comment type="pathway">
    <text evidence="1">Cell wall biogenesis; peptidoglycan biosynthesis.</text>
</comment>
<evidence type="ECO:0000256" key="5">
    <source>
        <dbReference type="ARBA" id="ARBA00022670"/>
    </source>
</evidence>
<dbReference type="InterPro" id="IPR012338">
    <property type="entry name" value="Beta-lactam/transpept-like"/>
</dbReference>
<feature type="domain" description="Penicillin-binding C-terminal" evidence="14">
    <location>
        <begin position="678"/>
        <end position="757"/>
    </location>
</feature>
<keyword evidence="9" id="KW-0511">Multifunctional enzyme</keyword>
<evidence type="ECO:0000256" key="1">
    <source>
        <dbReference type="ARBA" id="ARBA00004752"/>
    </source>
</evidence>
<dbReference type="InterPro" id="IPR001460">
    <property type="entry name" value="PCN-bd_Tpept"/>
</dbReference>
<dbReference type="GO" id="GO:0008658">
    <property type="term" value="F:penicillin binding"/>
    <property type="evidence" value="ECO:0007669"/>
    <property type="project" value="InterPro"/>
</dbReference>
<evidence type="ECO:0000256" key="6">
    <source>
        <dbReference type="ARBA" id="ARBA00022676"/>
    </source>
</evidence>
<dbReference type="PANTHER" id="PTHR32282">
    <property type="entry name" value="BINDING PROTEIN TRANSPEPTIDASE, PUTATIVE-RELATED"/>
    <property type="match status" value="1"/>
</dbReference>
<name>A0A2W5F7L0_9SPHI</name>
<dbReference type="InterPro" id="IPR009647">
    <property type="entry name" value="PBP_C"/>
</dbReference>
<comment type="catalytic activity">
    <reaction evidence="11">
        <text>[GlcNAc-(1-&gt;4)-Mur2Ac(oyl-L-Ala-gamma-D-Glu-L-Lys-D-Ala-D-Ala)](n)-di-trans,octa-cis-undecaprenyl diphosphate + beta-D-GlcNAc-(1-&gt;4)-Mur2Ac(oyl-L-Ala-gamma-D-Glu-L-Lys-D-Ala-D-Ala)-di-trans,octa-cis-undecaprenyl diphosphate = [GlcNAc-(1-&gt;4)-Mur2Ac(oyl-L-Ala-gamma-D-Glu-L-Lys-D-Ala-D-Ala)](n+1)-di-trans,octa-cis-undecaprenyl diphosphate + di-trans,octa-cis-undecaprenyl diphosphate + H(+)</text>
        <dbReference type="Rhea" id="RHEA:23708"/>
        <dbReference type="Rhea" id="RHEA-COMP:9602"/>
        <dbReference type="Rhea" id="RHEA-COMP:9603"/>
        <dbReference type="ChEBI" id="CHEBI:15378"/>
        <dbReference type="ChEBI" id="CHEBI:58405"/>
        <dbReference type="ChEBI" id="CHEBI:60033"/>
        <dbReference type="ChEBI" id="CHEBI:78435"/>
        <dbReference type="EC" id="2.4.99.28"/>
    </reaction>
</comment>
<dbReference type="GO" id="GO:0030288">
    <property type="term" value="C:outer membrane-bounded periplasmic space"/>
    <property type="evidence" value="ECO:0007669"/>
    <property type="project" value="TreeGrafter"/>
</dbReference>
<evidence type="ECO:0000256" key="11">
    <source>
        <dbReference type="ARBA" id="ARBA00049902"/>
    </source>
</evidence>